<feature type="transmembrane region" description="Helical" evidence="1">
    <location>
        <begin position="66"/>
        <end position="90"/>
    </location>
</feature>
<keyword evidence="1" id="KW-0472">Membrane</keyword>
<dbReference type="Proteomes" id="UP000199170">
    <property type="component" value="Unassembled WGS sequence"/>
</dbReference>
<keyword evidence="3" id="KW-1185">Reference proteome</keyword>
<proteinExistence type="predicted"/>
<keyword evidence="1" id="KW-0812">Transmembrane</keyword>
<sequence length="152" mass="16174">MFLVFGVYLLLWAFVAGSIVVTFTAAPSGGLVDTLFRAPGQFYLETVLTLRQFALLTTLPVRWTDIGYAALSVVPLGIHFFITSVGIDVAAEQYWKDSDAGIHFLLVGVVIAVLVIFGAVLLELGAQLLVLSLLAIGVALLTLAFAAVFIAS</sequence>
<dbReference type="OrthoDB" id="308198at2157"/>
<organism evidence="2 3">
    <name type="scientific">Halobellus clavatus</name>
    <dbReference type="NCBI Taxonomy" id="660517"/>
    <lineage>
        <taxon>Archaea</taxon>
        <taxon>Methanobacteriati</taxon>
        <taxon>Methanobacteriota</taxon>
        <taxon>Stenosarchaea group</taxon>
        <taxon>Halobacteria</taxon>
        <taxon>Halobacteriales</taxon>
        <taxon>Haloferacaceae</taxon>
        <taxon>Halobellus</taxon>
    </lineage>
</organism>
<dbReference type="RefSeq" id="WP_139175851.1">
    <property type="nucleotide sequence ID" value="NZ_FNPB01000012.1"/>
</dbReference>
<dbReference type="EMBL" id="FNPB01000012">
    <property type="protein sequence ID" value="SDY35217.1"/>
    <property type="molecule type" value="Genomic_DNA"/>
</dbReference>
<evidence type="ECO:0000313" key="2">
    <source>
        <dbReference type="EMBL" id="SDY35217.1"/>
    </source>
</evidence>
<reference evidence="3" key="1">
    <citation type="submission" date="2016-10" db="EMBL/GenBank/DDBJ databases">
        <authorList>
            <person name="Varghese N."/>
            <person name="Submissions S."/>
        </authorList>
    </citation>
    <scope>NUCLEOTIDE SEQUENCE [LARGE SCALE GENOMIC DNA]</scope>
    <source>
        <strain evidence="3">CGMCC 1.10118</strain>
    </source>
</reference>
<feature type="transmembrane region" description="Helical" evidence="1">
    <location>
        <begin position="128"/>
        <end position="151"/>
    </location>
</feature>
<protein>
    <submittedName>
        <fullName evidence="2">Uncharacterized protein</fullName>
    </submittedName>
</protein>
<evidence type="ECO:0000313" key="3">
    <source>
        <dbReference type="Proteomes" id="UP000199170"/>
    </source>
</evidence>
<name>A0A1H3J5Z3_9EURY</name>
<keyword evidence="1" id="KW-1133">Transmembrane helix</keyword>
<gene>
    <name evidence="2" type="ORF">SAMN04487946_11228</name>
</gene>
<accession>A0A1H3J5Z3</accession>
<dbReference type="AlphaFoldDB" id="A0A1H3J5Z3"/>
<feature type="transmembrane region" description="Helical" evidence="1">
    <location>
        <begin position="102"/>
        <end position="122"/>
    </location>
</feature>
<evidence type="ECO:0000256" key="1">
    <source>
        <dbReference type="SAM" id="Phobius"/>
    </source>
</evidence>